<reference evidence="5 6" key="1">
    <citation type="journal article" date="2008" name="Nature">
        <title>The genome of the model beetle and pest Tribolium castaneum.</title>
        <authorList>
            <consortium name="Tribolium Genome Sequencing Consortium"/>
            <person name="Richards S."/>
            <person name="Gibbs R.A."/>
            <person name="Weinstock G.M."/>
            <person name="Brown S.J."/>
            <person name="Denell R."/>
            <person name="Beeman R.W."/>
            <person name="Gibbs R."/>
            <person name="Beeman R.W."/>
            <person name="Brown S.J."/>
            <person name="Bucher G."/>
            <person name="Friedrich M."/>
            <person name="Grimmelikhuijzen C.J."/>
            <person name="Klingler M."/>
            <person name="Lorenzen M."/>
            <person name="Richards S."/>
            <person name="Roth S."/>
            <person name="Schroder R."/>
            <person name="Tautz D."/>
            <person name="Zdobnov E.M."/>
            <person name="Muzny D."/>
            <person name="Gibbs R.A."/>
            <person name="Weinstock G.M."/>
            <person name="Attaway T."/>
            <person name="Bell S."/>
            <person name="Buhay C.J."/>
            <person name="Chandrabose M.N."/>
            <person name="Chavez D."/>
            <person name="Clerk-Blankenburg K.P."/>
            <person name="Cree A."/>
            <person name="Dao M."/>
            <person name="Davis C."/>
            <person name="Chacko J."/>
            <person name="Dinh H."/>
            <person name="Dugan-Rocha S."/>
            <person name="Fowler G."/>
            <person name="Garner T.T."/>
            <person name="Garnes J."/>
            <person name="Gnirke A."/>
            <person name="Hawes A."/>
            <person name="Hernandez J."/>
            <person name="Hines S."/>
            <person name="Holder M."/>
            <person name="Hume J."/>
            <person name="Jhangiani S.N."/>
            <person name="Joshi V."/>
            <person name="Khan Z.M."/>
            <person name="Jackson L."/>
            <person name="Kovar C."/>
            <person name="Kowis A."/>
            <person name="Lee S."/>
            <person name="Lewis L.R."/>
            <person name="Margolis J."/>
            <person name="Morgan M."/>
            <person name="Nazareth L.V."/>
            <person name="Nguyen N."/>
            <person name="Okwuonu G."/>
            <person name="Parker D."/>
            <person name="Richards S."/>
            <person name="Ruiz S.J."/>
            <person name="Santibanez J."/>
            <person name="Savard J."/>
            <person name="Scherer S.E."/>
            <person name="Schneider B."/>
            <person name="Sodergren E."/>
            <person name="Tautz D."/>
            <person name="Vattahil S."/>
            <person name="Villasana D."/>
            <person name="White C.S."/>
            <person name="Wright R."/>
            <person name="Park Y."/>
            <person name="Beeman R.W."/>
            <person name="Lord J."/>
            <person name="Oppert B."/>
            <person name="Lorenzen M."/>
            <person name="Brown S."/>
            <person name="Wang L."/>
            <person name="Savard J."/>
            <person name="Tautz D."/>
            <person name="Richards S."/>
            <person name="Weinstock G."/>
            <person name="Gibbs R.A."/>
            <person name="Liu Y."/>
            <person name="Worley K."/>
            <person name="Weinstock G."/>
            <person name="Elsik C.G."/>
            <person name="Reese J.T."/>
            <person name="Elhaik E."/>
            <person name="Landan G."/>
            <person name="Graur D."/>
            <person name="Arensburger P."/>
            <person name="Atkinson P."/>
            <person name="Beeman R.W."/>
            <person name="Beidler J."/>
            <person name="Brown S.J."/>
            <person name="Demuth J.P."/>
            <person name="Drury D.W."/>
            <person name="Du Y.Z."/>
            <person name="Fujiwara H."/>
            <person name="Lorenzen M."/>
            <person name="Maselli V."/>
            <person name="Osanai M."/>
            <person name="Park Y."/>
            <person name="Robertson H.M."/>
            <person name="Tu Z."/>
            <person name="Wang J.J."/>
            <person name="Wang S."/>
            <person name="Richards S."/>
            <person name="Song H."/>
            <person name="Zhang L."/>
            <person name="Sodergren E."/>
            <person name="Werner D."/>
            <person name="Stanke M."/>
            <person name="Morgenstern B."/>
            <person name="Solovyev V."/>
            <person name="Kosarev P."/>
            <person name="Brown G."/>
            <person name="Chen H.C."/>
            <person name="Ermolaeva O."/>
            <person name="Hlavina W."/>
            <person name="Kapustin Y."/>
            <person name="Kiryutin B."/>
            <person name="Kitts P."/>
            <person name="Maglott D."/>
            <person name="Pruitt K."/>
            <person name="Sapojnikov V."/>
            <person name="Souvorov A."/>
            <person name="Mackey A.J."/>
            <person name="Waterhouse R.M."/>
            <person name="Wyder S."/>
            <person name="Zdobnov E.M."/>
            <person name="Zdobnov E.M."/>
            <person name="Wyder S."/>
            <person name="Kriventseva E.V."/>
            <person name="Kadowaki T."/>
            <person name="Bork P."/>
            <person name="Aranda M."/>
            <person name="Bao R."/>
            <person name="Beermann A."/>
            <person name="Berns N."/>
            <person name="Bolognesi R."/>
            <person name="Bonneton F."/>
            <person name="Bopp D."/>
            <person name="Brown S.J."/>
            <person name="Bucher G."/>
            <person name="Butts T."/>
            <person name="Chaumot A."/>
            <person name="Denell R.E."/>
            <person name="Ferrier D.E."/>
            <person name="Friedrich M."/>
            <person name="Gordon C.M."/>
            <person name="Jindra M."/>
            <person name="Klingler M."/>
            <person name="Lan Q."/>
            <person name="Lattorff H.M."/>
            <person name="Laudet V."/>
            <person name="von Levetsow C."/>
            <person name="Liu Z."/>
            <person name="Lutz R."/>
            <person name="Lynch J.A."/>
            <person name="da Fonseca R.N."/>
            <person name="Posnien N."/>
            <person name="Reuter R."/>
            <person name="Roth S."/>
            <person name="Savard J."/>
            <person name="Schinko J.B."/>
            <person name="Schmitt C."/>
            <person name="Schoppmeier M."/>
            <person name="Schroder R."/>
            <person name="Shippy T.D."/>
            <person name="Simonnet F."/>
            <person name="Marques-Souza H."/>
            <person name="Tautz D."/>
            <person name="Tomoyasu Y."/>
            <person name="Trauner J."/>
            <person name="Van der Zee M."/>
            <person name="Vervoort M."/>
            <person name="Wittkopp N."/>
            <person name="Wimmer E.A."/>
            <person name="Yang X."/>
            <person name="Jones A.K."/>
            <person name="Sattelle D.B."/>
            <person name="Ebert P.R."/>
            <person name="Nelson D."/>
            <person name="Scott J.G."/>
            <person name="Beeman R.W."/>
            <person name="Muthukrishnan S."/>
            <person name="Kramer K.J."/>
            <person name="Arakane Y."/>
            <person name="Beeman R.W."/>
            <person name="Zhu Q."/>
            <person name="Hogenkamp D."/>
            <person name="Dixit R."/>
            <person name="Oppert B."/>
            <person name="Jiang H."/>
            <person name="Zou Z."/>
            <person name="Marshall J."/>
            <person name="Elpidina E."/>
            <person name="Vinokurov K."/>
            <person name="Oppert C."/>
            <person name="Zou Z."/>
            <person name="Evans J."/>
            <person name="Lu Z."/>
            <person name="Zhao P."/>
            <person name="Sumathipala N."/>
            <person name="Altincicek B."/>
            <person name="Vilcinskas A."/>
            <person name="Williams M."/>
            <person name="Hultmark D."/>
            <person name="Hetru C."/>
            <person name="Jiang H."/>
            <person name="Grimmelikhuijzen C.J."/>
            <person name="Hauser F."/>
            <person name="Cazzamali G."/>
            <person name="Williamson M."/>
            <person name="Park Y."/>
            <person name="Li B."/>
            <person name="Tanaka Y."/>
            <person name="Predel R."/>
            <person name="Neupert S."/>
            <person name="Schachtner J."/>
            <person name="Verleyen P."/>
            <person name="Raible F."/>
            <person name="Bork P."/>
            <person name="Friedrich M."/>
            <person name="Walden K.K."/>
            <person name="Robertson H.M."/>
            <person name="Angeli S."/>
            <person name="Foret S."/>
            <person name="Bucher G."/>
            <person name="Schuetz S."/>
            <person name="Maleszka R."/>
            <person name="Wimmer E.A."/>
            <person name="Beeman R.W."/>
            <person name="Lorenzen M."/>
            <person name="Tomoyasu Y."/>
            <person name="Miller S.C."/>
            <person name="Grossmann D."/>
            <person name="Bucher G."/>
        </authorList>
    </citation>
    <scope>NUCLEOTIDE SEQUENCE [LARGE SCALE GENOMIC DNA]</scope>
    <source>
        <strain evidence="5 6">Georgia GA2</strain>
    </source>
</reference>
<gene>
    <name evidence="5" type="primary">AUGUSTUS-3.0.2_04672</name>
    <name evidence="5" type="ORF">TcasGA2_TC004672</name>
</gene>
<dbReference type="GO" id="GO:0015031">
    <property type="term" value="P:protein transport"/>
    <property type="evidence" value="ECO:0000318"/>
    <property type="project" value="GO_Central"/>
</dbReference>
<feature type="region of interest" description="Disordered" evidence="3">
    <location>
        <begin position="315"/>
        <end position="514"/>
    </location>
</feature>
<dbReference type="InterPro" id="IPR014752">
    <property type="entry name" value="Arrestin-like_C"/>
</dbReference>
<dbReference type="EMBL" id="KQ971306">
    <property type="protein sequence ID" value="EFA11076.1"/>
    <property type="molecule type" value="Genomic_DNA"/>
</dbReference>
<keyword evidence="6" id="KW-1185">Reference proteome</keyword>
<dbReference type="PRINTS" id="PR01871">
    <property type="entry name" value="ANNEXINVII"/>
</dbReference>
<dbReference type="eggNOG" id="KOG3780">
    <property type="taxonomic scope" value="Eukaryota"/>
</dbReference>
<dbReference type="Pfam" id="PF00339">
    <property type="entry name" value="Arrestin_N"/>
    <property type="match status" value="1"/>
</dbReference>
<dbReference type="Proteomes" id="UP000007266">
    <property type="component" value="Linkage group 1"/>
</dbReference>
<dbReference type="Pfam" id="PF02752">
    <property type="entry name" value="Arrestin_C"/>
    <property type="match status" value="1"/>
</dbReference>
<dbReference type="InterPro" id="IPR014756">
    <property type="entry name" value="Ig_E-set"/>
</dbReference>
<evidence type="ECO:0000313" key="6">
    <source>
        <dbReference type="Proteomes" id="UP000007266"/>
    </source>
</evidence>
<dbReference type="SUPFAM" id="SSF81296">
    <property type="entry name" value="E set domains"/>
    <property type="match status" value="2"/>
</dbReference>
<evidence type="ECO:0000256" key="1">
    <source>
        <dbReference type="ARBA" id="ARBA00005298"/>
    </source>
</evidence>
<organism evidence="5 6">
    <name type="scientific">Tribolium castaneum</name>
    <name type="common">Red flour beetle</name>
    <dbReference type="NCBI Taxonomy" id="7070"/>
    <lineage>
        <taxon>Eukaryota</taxon>
        <taxon>Metazoa</taxon>
        <taxon>Ecdysozoa</taxon>
        <taxon>Arthropoda</taxon>
        <taxon>Hexapoda</taxon>
        <taxon>Insecta</taxon>
        <taxon>Pterygota</taxon>
        <taxon>Neoptera</taxon>
        <taxon>Endopterygota</taxon>
        <taxon>Coleoptera</taxon>
        <taxon>Polyphaga</taxon>
        <taxon>Cucujiformia</taxon>
        <taxon>Tenebrionidae</taxon>
        <taxon>Tenebrionidae incertae sedis</taxon>
        <taxon>Tribolium</taxon>
    </lineage>
</organism>
<dbReference type="InParanoid" id="D6W692"/>
<evidence type="ECO:0000259" key="4">
    <source>
        <dbReference type="SMART" id="SM01017"/>
    </source>
</evidence>
<dbReference type="AlphaFoldDB" id="D6W692"/>
<dbReference type="STRING" id="7070.D6W692"/>
<dbReference type="SMART" id="SM01017">
    <property type="entry name" value="Arrestin_C"/>
    <property type="match status" value="1"/>
</dbReference>
<name>D6W692_TRICA</name>
<dbReference type="KEGG" id="tca:656238"/>
<dbReference type="PANTHER" id="PTHR11188:SF176">
    <property type="entry name" value="ARRESTIN DOMAIN-CONTAINING PROTEIN 1"/>
    <property type="match status" value="1"/>
</dbReference>
<feature type="compositionally biased region" description="Low complexity" evidence="3">
    <location>
        <begin position="481"/>
        <end position="493"/>
    </location>
</feature>
<dbReference type="PhylomeDB" id="D6W692"/>
<sequence length="514" mass="55245">MSQVRICLENYSGTYYAGSEIRGRLECYFDEETTVRGIKLEIICREHNEWTGTEEYKDPTDNSTKTRHITLTGDHDVFHVKQMLFGSESGSREVSRGRQVYPFSYHLPYDIPSSYHGPHGSITFKLKAVVDRPMRVDYEDKFIFNVISPIDFNRLSKDLQEMTSYSDEKTVCCWCCQGGNISVEIELPKIAFIPGETVPFKINVTNLSNTNVENIKIKFRKTVTFRVTDPHIETKEDVDDILSFGDHGVGAHGQHTFDLTLAIPPGLEVPNFTRCDLFKVEYLLKVTAEMASCTMDLDVEAWDVQLGHIQYAEATTHPPTHSYPPPSGGAYPPPSGGTYPPPSGGTYPPPSGGTYPPPSGGAYPPPSGGTYPPPSGGTYPPPSGGAYPPPSGGAYPPPSGGAYPPPSGGAYPPPPGGAYPPPAGGYPPAGGTSPGFYPPPGGSYPGPYTPQFPGYPSNPPEKTSPGPPSAPMDDNPKAREAAMGGPSAPSSAPEAPPPTYSEVQQSANLPYPPK</sequence>
<dbReference type="OrthoDB" id="7785529at2759"/>
<dbReference type="HOGENOM" id="CLU_530350_0_0_1"/>
<dbReference type="FunCoup" id="D6W692">
    <property type="interactions" value="510"/>
</dbReference>
<accession>D6W692</accession>
<evidence type="ECO:0000313" key="5">
    <source>
        <dbReference type="EMBL" id="EFA11076.1"/>
    </source>
</evidence>
<reference evidence="5 6" key="2">
    <citation type="journal article" date="2010" name="Nucleic Acids Res.">
        <title>BeetleBase in 2010: revisions to provide comprehensive genomic information for Tribolium castaneum.</title>
        <authorList>
            <person name="Kim H.S."/>
            <person name="Murphy T."/>
            <person name="Xia J."/>
            <person name="Caragea D."/>
            <person name="Park Y."/>
            <person name="Beeman R.W."/>
            <person name="Lorenzen M.D."/>
            <person name="Butcher S."/>
            <person name="Manak J.R."/>
            <person name="Brown S.J."/>
        </authorList>
    </citation>
    <scope>GENOME REANNOTATION</scope>
    <source>
        <strain evidence="5 6">Georgia GA2</strain>
    </source>
</reference>
<dbReference type="PANTHER" id="PTHR11188">
    <property type="entry name" value="ARRESTIN DOMAIN CONTAINING PROTEIN"/>
    <property type="match status" value="1"/>
</dbReference>
<feature type="compositionally biased region" description="Pro residues" evidence="3">
    <location>
        <begin position="321"/>
        <end position="425"/>
    </location>
</feature>
<evidence type="ECO:0000256" key="3">
    <source>
        <dbReference type="SAM" id="MobiDB-lite"/>
    </source>
</evidence>
<evidence type="ECO:0000256" key="2">
    <source>
        <dbReference type="ARBA" id="ARBA00022606"/>
    </source>
</evidence>
<dbReference type="InterPro" id="IPR011021">
    <property type="entry name" value="Arrestin-like_N"/>
</dbReference>
<dbReference type="OMA" id="NANQPGW"/>
<comment type="similarity">
    <text evidence="1">Belongs to the arrestin family.</text>
</comment>
<feature type="compositionally biased region" description="Pro residues" evidence="3">
    <location>
        <begin position="436"/>
        <end position="450"/>
    </location>
</feature>
<keyword evidence="2" id="KW-0716">Sensory transduction</keyword>
<dbReference type="InterPro" id="IPR011022">
    <property type="entry name" value="Arrestin_C-like"/>
</dbReference>
<protein>
    <recommendedName>
        <fullName evidence="4">Arrestin C-terminal-like domain-containing protein</fullName>
    </recommendedName>
</protein>
<dbReference type="GO" id="GO:0005737">
    <property type="term" value="C:cytoplasm"/>
    <property type="evidence" value="ECO:0000318"/>
    <property type="project" value="GO_Central"/>
</dbReference>
<dbReference type="Gene3D" id="2.60.40.640">
    <property type="match status" value="2"/>
</dbReference>
<dbReference type="InterPro" id="IPR050357">
    <property type="entry name" value="Arrestin_domain-protein"/>
</dbReference>
<feature type="domain" description="Arrestin C-terminal-like" evidence="4">
    <location>
        <begin position="177"/>
        <end position="311"/>
    </location>
</feature>
<proteinExistence type="inferred from homology"/>